<dbReference type="RefSeq" id="WP_057777867.1">
    <property type="nucleotide sequence ID" value="NZ_AYYY01000014.1"/>
</dbReference>
<dbReference type="Gene3D" id="3.30.565.10">
    <property type="entry name" value="Histidine kinase-like ATPase, C-terminal domain"/>
    <property type="match status" value="1"/>
</dbReference>
<evidence type="ECO:0000256" key="9">
    <source>
        <dbReference type="ARBA" id="ARBA00022777"/>
    </source>
</evidence>
<dbReference type="EMBL" id="AYYY01000014">
    <property type="protein sequence ID" value="KRM61925.1"/>
    <property type="molecule type" value="Genomic_DNA"/>
</dbReference>
<dbReference type="Pfam" id="PF00512">
    <property type="entry name" value="HisKA"/>
    <property type="match status" value="1"/>
</dbReference>
<dbReference type="InterPro" id="IPR008358">
    <property type="entry name" value="Sig_transdc_His_kin/Pase_MprB"/>
</dbReference>
<proteinExistence type="predicted"/>
<keyword evidence="11 14" id="KW-1133">Transmembrane helix</keyword>
<evidence type="ECO:0000256" key="10">
    <source>
        <dbReference type="ARBA" id="ARBA00022840"/>
    </source>
</evidence>
<keyword evidence="6" id="KW-0808">Transferase</keyword>
<feature type="transmembrane region" description="Helical" evidence="14">
    <location>
        <begin position="67"/>
        <end position="86"/>
    </location>
</feature>
<dbReference type="InterPro" id="IPR003594">
    <property type="entry name" value="HATPase_dom"/>
</dbReference>
<keyword evidence="18" id="KW-1185">Reference proteome</keyword>
<evidence type="ECO:0000256" key="12">
    <source>
        <dbReference type="ARBA" id="ARBA00023012"/>
    </source>
</evidence>
<keyword evidence="5" id="KW-0597">Phosphoprotein</keyword>
<evidence type="ECO:0000256" key="7">
    <source>
        <dbReference type="ARBA" id="ARBA00022692"/>
    </source>
</evidence>
<evidence type="ECO:0000256" key="2">
    <source>
        <dbReference type="ARBA" id="ARBA00004651"/>
    </source>
</evidence>
<dbReference type="InterPro" id="IPR003660">
    <property type="entry name" value="HAMP_dom"/>
</dbReference>
<dbReference type="GO" id="GO:0000155">
    <property type="term" value="F:phosphorelay sensor kinase activity"/>
    <property type="evidence" value="ECO:0007669"/>
    <property type="project" value="InterPro"/>
</dbReference>
<dbReference type="GO" id="GO:0005524">
    <property type="term" value="F:ATP binding"/>
    <property type="evidence" value="ECO:0007669"/>
    <property type="project" value="UniProtKB-KW"/>
</dbReference>
<accession>A0A0R2A5N6</accession>
<evidence type="ECO:0000256" key="6">
    <source>
        <dbReference type="ARBA" id="ARBA00022679"/>
    </source>
</evidence>
<dbReference type="InterPro" id="IPR036097">
    <property type="entry name" value="HisK_dim/P_sf"/>
</dbReference>
<dbReference type="SMART" id="SM00304">
    <property type="entry name" value="HAMP"/>
    <property type="match status" value="1"/>
</dbReference>
<dbReference type="PRINTS" id="PR01780">
    <property type="entry name" value="LANTIREGPROT"/>
</dbReference>
<evidence type="ECO:0000313" key="17">
    <source>
        <dbReference type="EMBL" id="KRM61925.1"/>
    </source>
</evidence>
<evidence type="ECO:0000256" key="3">
    <source>
        <dbReference type="ARBA" id="ARBA00012438"/>
    </source>
</evidence>
<dbReference type="PROSITE" id="PS50885">
    <property type="entry name" value="HAMP"/>
    <property type="match status" value="1"/>
</dbReference>
<comment type="subcellular location">
    <subcellularLocation>
        <location evidence="2">Cell membrane</location>
        <topology evidence="2">Multi-pass membrane protein</topology>
    </subcellularLocation>
</comment>
<dbReference type="AlphaFoldDB" id="A0A0R2A5N6"/>
<comment type="caution">
    <text evidence="17">The sequence shown here is derived from an EMBL/GenBank/DDBJ whole genome shotgun (WGS) entry which is preliminary data.</text>
</comment>
<keyword evidence="8" id="KW-0547">Nucleotide-binding</keyword>
<reference evidence="17 18" key="1">
    <citation type="journal article" date="2015" name="Genome Announc.">
        <title>Expanding the biotechnology potential of lactobacilli through comparative genomics of 213 strains and associated genera.</title>
        <authorList>
            <person name="Sun Z."/>
            <person name="Harris H.M."/>
            <person name="McCann A."/>
            <person name="Guo C."/>
            <person name="Argimon S."/>
            <person name="Zhang W."/>
            <person name="Yang X."/>
            <person name="Jeffery I.B."/>
            <person name="Cooney J.C."/>
            <person name="Kagawa T.F."/>
            <person name="Liu W."/>
            <person name="Song Y."/>
            <person name="Salvetti E."/>
            <person name="Wrobel A."/>
            <person name="Rasinkangas P."/>
            <person name="Parkhill J."/>
            <person name="Rea M.C."/>
            <person name="O'Sullivan O."/>
            <person name="Ritari J."/>
            <person name="Douillard F.P."/>
            <person name="Paul Ross R."/>
            <person name="Yang R."/>
            <person name="Briner A.E."/>
            <person name="Felis G.E."/>
            <person name="de Vos W.M."/>
            <person name="Barrangou R."/>
            <person name="Klaenhammer T.R."/>
            <person name="Caufield P.W."/>
            <person name="Cui Y."/>
            <person name="Zhang H."/>
            <person name="O'Toole P.W."/>
        </authorList>
    </citation>
    <scope>NUCLEOTIDE SEQUENCE [LARGE SCALE GENOMIC DNA]</scope>
    <source>
        <strain evidence="17 18">DSM 20634</strain>
    </source>
</reference>
<protein>
    <recommendedName>
        <fullName evidence="3">histidine kinase</fullName>
        <ecNumber evidence="3">2.7.13.3</ecNumber>
    </recommendedName>
</protein>
<dbReference type="PANTHER" id="PTHR45528">
    <property type="entry name" value="SENSOR HISTIDINE KINASE CPXA"/>
    <property type="match status" value="1"/>
</dbReference>
<dbReference type="Pfam" id="PF02518">
    <property type="entry name" value="HATPase_c"/>
    <property type="match status" value="1"/>
</dbReference>
<evidence type="ECO:0000313" key="18">
    <source>
        <dbReference type="Proteomes" id="UP000051733"/>
    </source>
</evidence>
<keyword evidence="10" id="KW-0067">ATP-binding</keyword>
<dbReference type="OrthoDB" id="84942at2"/>
<dbReference type="Gene3D" id="1.10.287.130">
    <property type="match status" value="1"/>
</dbReference>
<dbReference type="InterPro" id="IPR036890">
    <property type="entry name" value="HATPase_C_sf"/>
</dbReference>
<keyword evidence="12" id="KW-0902">Two-component regulatory system</keyword>
<keyword evidence="13 14" id="KW-0472">Membrane</keyword>
<dbReference type="SMART" id="SM00387">
    <property type="entry name" value="HATPase_c"/>
    <property type="match status" value="1"/>
</dbReference>
<gene>
    <name evidence="17" type="ORF">FC26_GL000996</name>
</gene>
<dbReference type="Pfam" id="PF00672">
    <property type="entry name" value="HAMP"/>
    <property type="match status" value="1"/>
</dbReference>
<keyword evidence="7 14" id="KW-0812">Transmembrane</keyword>
<dbReference type="SUPFAM" id="SSF55874">
    <property type="entry name" value="ATPase domain of HSP90 chaperone/DNA topoisomerase II/histidine kinase"/>
    <property type="match status" value="1"/>
</dbReference>
<feature type="domain" description="Histidine kinase" evidence="15">
    <location>
        <begin position="163"/>
        <end position="372"/>
    </location>
</feature>
<dbReference type="STRING" id="1423813.FC26_GL000996"/>
<dbReference type="PANTHER" id="PTHR45528:SF1">
    <property type="entry name" value="SENSOR HISTIDINE KINASE CPXA"/>
    <property type="match status" value="1"/>
</dbReference>
<dbReference type="Proteomes" id="UP000051733">
    <property type="component" value="Unassembled WGS sequence"/>
</dbReference>
<feature type="transmembrane region" description="Helical" evidence="14">
    <location>
        <begin position="20"/>
        <end position="47"/>
    </location>
</feature>
<evidence type="ECO:0000256" key="1">
    <source>
        <dbReference type="ARBA" id="ARBA00000085"/>
    </source>
</evidence>
<dbReference type="PATRIC" id="fig|1423813.3.peg.1020"/>
<dbReference type="InterPro" id="IPR050398">
    <property type="entry name" value="HssS/ArlS-like"/>
</dbReference>
<feature type="domain" description="HAMP" evidence="16">
    <location>
        <begin position="96"/>
        <end position="148"/>
    </location>
</feature>
<keyword evidence="4" id="KW-1003">Cell membrane</keyword>
<evidence type="ECO:0000259" key="15">
    <source>
        <dbReference type="PROSITE" id="PS50109"/>
    </source>
</evidence>
<dbReference type="SUPFAM" id="SSF47384">
    <property type="entry name" value="Homodimeric domain of signal transducing histidine kinase"/>
    <property type="match status" value="1"/>
</dbReference>
<name>A0A0R2A5N6_9LACO</name>
<dbReference type="PROSITE" id="PS50109">
    <property type="entry name" value="HIS_KIN"/>
    <property type="match status" value="1"/>
</dbReference>
<dbReference type="CDD" id="cd06225">
    <property type="entry name" value="HAMP"/>
    <property type="match status" value="1"/>
</dbReference>
<dbReference type="GO" id="GO:0005886">
    <property type="term" value="C:plasma membrane"/>
    <property type="evidence" value="ECO:0007669"/>
    <property type="project" value="UniProtKB-SubCell"/>
</dbReference>
<dbReference type="EC" id="2.7.13.3" evidence="3"/>
<keyword evidence="9 17" id="KW-0418">Kinase</keyword>
<evidence type="ECO:0000256" key="13">
    <source>
        <dbReference type="ARBA" id="ARBA00023136"/>
    </source>
</evidence>
<dbReference type="Gene3D" id="6.10.340.10">
    <property type="match status" value="1"/>
</dbReference>
<sequence>MDKLKKRLANLTIRQSLLRVTLLGTLIAGILILLFLIAWNAFASLWADKVIYAHWTVLGFSAHTLSIAFYFGIDILVSMLILILVMRQTVSSFYKNKLAQPIEQLNYGITQIKAQNLDFKLQNQNQDELGELTRSFSLMQAALKTSLQQNWQLLEDQKEVNAAFAHDLRTPLTVLQGDIEMLTLNSENSADTQILLQDLQNQLTRVKDFVTLMNKITSLQNATVAYDDCTIDHLVHLIKNESSTILSVLRTNFAIQNHSKYSHSIKISTAAVLEVLDNQLNNAKRFAQTTVSITLKITDQDIKIQVFNDGPHLSPTELKNARTPFFSKTKSSSHLGVGMYICKVICNTHGGEFSIKNTSKGVLVTSSFNFNQ</sequence>
<evidence type="ECO:0000256" key="5">
    <source>
        <dbReference type="ARBA" id="ARBA00022553"/>
    </source>
</evidence>
<dbReference type="InterPro" id="IPR005467">
    <property type="entry name" value="His_kinase_dom"/>
</dbReference>
<comment type="catalytic activity">
    <reaction evidence="1">
        <text>ATP + protein L-histidine = ADP + protein N-phospho-L-histidine.</text>
        <dbReference type="EC" id="2.7.13.3"/>
    </reaction>
</comment>
<dbReference type="CDD" id="cd00082">
    <property type="entry name" value="HisKA"/>
    <property type="match status" value="1"/>
</dbReference>
<evidence type="ECO:0000256" key="14">
    <source>
        <dbReference type="SAM" id="Phobius"/>
    </source>
</evidence>
<organism evidence="17 18">
    <name type="scientific">Paucilactobacillus vaccinostercus DSM 20634</name>
    <dbReference type="NCBI Taxonomy" id="1423813"/>
    <lineage>
        <taxon>Bacteria</taxon>
        <taxon>Bacillati</taxon>
        <taxon>Bacillota</taxon>
        <taxon>Bacilli</taxon>
        <taxon>Lactobacillales</taxon>
        <taxon>Lactobacillaceae</taxon>
        <taxon>Paucilactobacillus</taxon>
    </lineage>
</organism>
<evidence type="ECO:0000259" key="16">
    <source>
        <dbReference type="PROSITE" id="PS50885"/>
    </source>
</evidence>
<evidence type="ECO:0000256" key="4">
    <source>
        <dbReference type="ARBA" id="ARBA00022475"/>
    </source>
</evidence>
<dbReference type="InterPro" id="IPR003661">
    <property type="entry name" value="HisK_dim/P_dom"/>
</dbReference>
<evidence type="ECO:0000256" key="8">
    <source>
        <dbReference type="ARBA" id="ARBA00022741"/>
    </source>
</evidence>
<evidence type="ECO:0000256" key="11">
    <source>
        <dbReference type="ARBA" id="ARBA00022989"/>
    </source>
</evidence>
<dbReference type="SUPFAM" id="SSF158472">
    <property type="entry name" value="HAMP domain-like"/>
    <property type="match status" value="1"/>
</dbReference>